<reference evidence="3" key="2">
    <citation type="submission" date="2023-05" db="EMBL/GenBank/DDBJ databases">
        <authorList>
            <consortium name="Lawrence Berkeley National Laboratory"/>
            <person name="Steindorff A."/>
            <person name="Hensen N."/>
            <person name="Bonometti L."/>
            <person name="Westerberg I."/>
            <person name="Brannstrom I.O."/>
            <person name="Guillou S."/>
            <person name="Cros-Aarteil S."/>
            <person name="Calhoun S."/>
            <person name="Haridas S."/>
            <person name="Kuo A."/>
            <person name="Mondo S."/>
            <person name="Pangilinan J."/>
            <person name="Riley R."/>
            <person name="Labutti K."/>
            <person name="Andreopoulos B."/>
            <person name="Lipzen A."/>
            <person name="Chen C."/>
            <person name="Yanf M."/>
            <person name="Daum C."/>
            <person name="Ng V."/>
            <person name="Clum A."/>
            <person name="Ohm R."/>
            <person name="Martin F."/>
            <person name="Silar P."/>
            <person name="Natvig D."/>
            <person name="Lalanne C."/>
            <person name="Gautier V."/>
            <person name="Ament-Velasquez S.L."/>
            <person name="Kruys A."/>
            <person name="Hutchinson M.I."/>
            <person name="Powell A.J."/>
            <person name="Barry K."/>
            <person name="Miller A.N."/>
            <person name="Grigoriev I.V."/>
            <person name="Debuchy R."/>
            <person name="Gladieux P."/>
            <person name="Thoren M.H."/>
            <person name="Johannesson H."/>
        </authorList>
    </citation>
    <scope>NUCLEOTIDE SEQUENCE</scope>
    <source>
        <strain evidence="3">CBS 359.72</strain>
    </source>
</reference>
<organism evidence="3 4">
    <name type="scientific">Corynascus novoguineensis</name>
    <dbReference type="NCBI Taxonomy" id="1126955"/>
    <lineage>
        <taxon>Eukaryota</taxon>
        <taxon>Fungi</taxon>
        <taxon>Dikarya</taxon>
        <taxon>Ascomycota</taxon>
        <taxon>Pezizomycotina</taxon>
        <taxon>Sordariomycetes</taxon>
        <taxon>Sordariomycetidae</taxon>
        <taxon>Sordariales</taxon>
        <taxon>Chaetomiaceae</taxon>
        <taxon>Corynascus</taxon>
    </lineage>
</organism>
<dbReference type="EMBL" id="MU857619">
    <property type="protein sequence ID" value="KAK4249815.1"/>
    <property type="molecule type" value="Genomic_DNA"/>
</dbReference>
<dbReference type="InterPro" id="IPR034600">
    <property type="entry name" value="Ribosomal_bL31m"/>
</dbReference>
<protein>
    <recommendedName>
        <fullName evidence="2">Ribosomal protein bL31m N-terminal domain-containing protein</fullName>
    </recommendedName>
</protein>
<dbReference type="GO" id="GO:0005762">
    <property type="term" value="C:mitochondrial large ribosomal subunit"/>
    <property type="evidence" value="ECO:0007669"/>
    <property type="project" value="InterPro"/>
</dbReference>
<feature type="region of interest" description="Disordered" evidence="1">
    <location>
        <begin position="202"/>
        <end position="223"/>
    </location>
</feature>
<feature type="compositionally biased region" description="Basic and acidic residues" evidence="1">
    <location>
        <begin position="161"/>
        <end position="174"/>
    </location>
</feature>
<feature type="domain" description="Ribosomal protein bL31m N-terminal" evidence="2">
    <location>
        <begin position="61"/>
        <end position="103"/>
    </location>
</feature>
<evidence type="ECO:0000313" key="3">
    <source>
        <dbReference type="EMBL" id="KAK4249815.1"/>
    </source>
</evidence>
<reference evidence="3" key="1">
    <citation type="journal article" date="2023" name="Mol. Phylogenet. Evol.">
        <title>Genome-scale phylogeny and comparative genomics of the fungal order Sordariales.</title>
        <authorList>
            <person name="Hensen N."/>
            <person name="Bonometti L."/>
            <person name="Westerberg I."/>
            <person name="Brannstrom I.O."/>
            <person name="Guillou S."/>
            <person name="Cros-Aarteil S."/>
            <person name="Calhoun S."/>
            <person name="Haridas S."/>
            <person name="Kuo A."/>
            <person name="Mondo S."/>
            <person name="Pangilinan J."/>
            <person name="Riley R."/>
            <person name="LaButti K."/>
            <person name="Andreopoulos B."/>
            <person name="Lipzen A."/>
            <person name="Chen C."/>
            <person name="Yan M."/>
            <person name="Daum C."/>
            <person name="Ng V."/>
            <person name="Clum A."/>
            <person name="Steindorff A."/>
            <person name="Ohm R.A."/>
            <person name="Martin F."/>
            <person name="Silar P."/>
            <person name="Natvig D.O."/>
            <person name="Lalanne C."/>
            <person name="Gautier V."/>
            <person name="Ament-Velasquez S.L."/>
            <person name="Kruys A."/>
            <person name="Hutchinson M.I."/>
            <person name="Powell A.J."/>
            <person name="Barry K."/>
            <person name="Miller A.N."/>
            <person name="Grigoriev I.V."/>
            <person name="Debuchy R."/>
            <person name="Gladieux P."/>
            <person name="Hiltunen Thoren M."/>
            <person name="Johannesson H."/>
        </authorList>
    </citation>
    <scope>NUCLEOTIDE SEQUENCE</scope>
    <source>
        <strain evidence="3">CBS 359.72</strain>
    </source>
</reference>
<dbReference type="Pfam" id="PF21492">
    <property type="entry name" value="bL31_N"/>
    <property type="match status" value="1"/>
</dbReference>
<sequence>MGKLPSTILRRPSLATGCLPSTASLALPHHTPTSAATVNQSSSQHAAAGQVRHATFVPRSRRPYQFTQLVQLSDGSTFTMRTTSPLALYKSAKDSRNHVLWQPTEKSLRNVEVDEAGKLAAFRERYGTSWDLETPTAESAEAPSASGKQEGSKADAAAASKEGKEKGEKKEVEAKAPTQEAAPADPFDSLVDLISAYASEDKNIKGGLSAKDQARKDKSGKKK</sequence>
<dbReference type="PANTHER" id="PTHR28174:SF1">
    <property type="entry name" value="LARGE RIBOSOMAL SUBUNIT PROTEIN BL31M"/>
    <property type="match status" value="1"/>
</dbReference>
<dbReference type="InterPro" id="IPR048874">
    <property type="entry name" value="Ribosomal_bL31m_N"/>
</dbReference>
<feature type="region of interest" description="Disordered" evidence="1">
    <location>
        <begin position="130"/>
        <end position="187"/>
    </location>
</feature>
<proteinExistence type="predicted"/>
<name>A0AAN7HRY4_9PEZI</name>
<evidence type="ECO:0000256" key="1">
    <source>
        <dbReference type="SAM" id="MobiDB-lite"/>
    </source>
</evidence>
<dbReference type="GO" id="GO:0003735">
    <property type="term" value="F:structural constituent of ribosome"/>
    <property type="evidence" value="ECO:0007669"/>
    <property type="project" value="InterPro"/>
</dbReference>
<dbReference type="Gene3D" id="6.20.130.10">
    <property type="match status" value="1"/>
</dbReference>
<dbReference type="PANTHER" id="PTHR28174">
    <property type="entry name" value="54S RIBOSOMAL PROTEIN L36, MITOCHONDRIAL"/>
    <property type="match status" value="1"/>
</dbReference>
<dbReference type="GO" id="GO:0032543">
    <property type="term" value="P:mitochondrial translation"/>
    <property type="evidence" value="ECO:0007669"/>
    <property type="project" value="InterPro"/>
</dbReference>
<gene>
    <name evidence="3" type="ORF">C7999DRAFT_12388</name>
</gene>
<feature type="compositionally biased region" description="Low complexity" evidence="1">
    <location>
        <begin position="133"/>
        <end position="146"/>
    </location>
</feature>
<accession>A0AAN7HRY4</accession>
<evidence type="ECO:0000259" key="2">
    <source>
        <dbReference type="Pfam" id="PF21492"/>
    </source>
</evidence>
<evidence type="ECO:0000313" key="4">
    <source>
        <dbReference type="Proteomes" id="UP001303647"/>
    </source>
</evidence>
<dbReference type="AlphaFoldDB" id="A0AAN7HRY4"/>
<comment type="caution">
    <text evidence="3">The sequence shown here is derived from an EMBL/GenBank/DDBJ whole genome shotgun (WGS) entry which is preliminary data.</text>
</comment>
<keyword evidence="4" id="KW-1185">Reference proteome</keyword>
<dbReference type="Proteomes" id="UP001303647">
    <property type="component" value="Unassembled WGS sequence"/>
</dbReference>